<evidence type="ECO:0000313" key="3">
    <source>
        <dbReference type="EMBL" id="GIX73335.1"/>
    </source>
</evidence>
<dbReference type="PANTHER" id="PTHR34929">
    <property type="entry name" value="ZGC:153157"/>
    <property type="match status" value="1"/>
</dbReference>
<evidence type="ECO:0008006" key="5">
    <source>
        <dbReference type="Google" id="ProtNLM"/>
    </source>
</evidence>
<dbReference type="Pfam" id="PF15018">
    <property type="entry name" value="InaF-motif"/>
    <property type="match status" value="1"/>
</dbReference>
<dbReference type="Proteomes" id="UP001054837">
    <property type="component" value="Unassembled WGS sequence"/>
</dbReference>
<name>A0AAV4MN57_9ARAC</name>
<protein>
    <recommendedName>
        <fullName evidence="5">InaF motif containing 2</fullName>
    </recommendedName>
</protein>
<evidence type="ECO:0000313" key="4">
    <source>
        <dbReference type="Proteomes" id="UP001054837"/>
    </source>
</evidence>
<dbReference type="InterPro" id="IPR029162">
    <property type="entry name" value="InaF-motif"/>
</dbReference>
<accession>A0AAV4MN57</accession>
<evidence type="ECO:0000256" key="2">
    <source>
        <dbReference type="SAM" id="Phobius"/>
    </source>
</evidence>
<keyword evidence="2" id="KW-0812">Transmembrane</keyword>
<gene>
    <name evidence="3" type="primary">AVEN_134188_1</name>
    <name evidence="3" type="ORF">CDAR_190261</name>
</gene>
<dbReference type="PANTHER" id="PTHR34929:SF1">
    <property type="entry name" value="INAF MOTIF CONTAINING 2"/>
    <property type="match status" value="1"/>
</dbReference>
<feature type="compositionally biased region" description="Pro residues" evidence="1">
    <location>
        <begin position="1"/>
        <end position="10"/>
    </location>
</feature>
<keyword evidence="4" id="KW-1185">Reference proteome</keyword>
<proteinExistence type="predicted"/>
<evidence type="ECO:0000256" key="1">
    <source>
        <dbReference type="SAM" id="MobiDB-lite"/>
    </source>
</evidence>
<organism evidence="3 4">
    <name type="scientific">Caerostris darwini</name>
    <dbReference type="NCBI Taxonomy" id="1538125"/>
    <lineage>
        <taxon>Eukaryota</taxon>
        <taxon>Metazoa</taxon>
        <taxon>Ecdysozoa</taxon>
        <taxon>Arthropoda</taxon>
        <taxon>Chelicerata</taxon>
        <taxon>Arachnida</taxon>
        <taxon>Araneae</taxon>
        <taxon>Araneomorphae</taxon>
        <taxon>Entelegynae</taxon>
        <taxon>Araneoidea</taxon>
        <taxon>Araneidae</taxon>
        <taxon>Caerostris</taxon>
    </lineage>
</organism>
<comment type="caution">
    <text evidence="3">The sequence shown here is derived from an EMBL/GenBank/DDBJ whole genome shotgun (WGS) entry which is preliminary data.</text>
</comment>
<keyword evidence="2" id="KW-1133">Transmembrane helix</keyword>
<dbReference type="AlphaFoldDB" id="A0AAV4MN57"/>
<reference evidence="3 4" key="1">
    <citation type="submission" date="2021-06" db="EMBL/GenBank/DDBJ databases">
        <title>Caerostris darwini draft genome.</title>
        <authorList>
            <person name="Kono N."/>
            <person name="Arakawa K."/>
        </authorList>
    </citation>
    <scope>NUCLEOTIDE SEQUENCE [LARGE SCALE GENOMIC DNA]</scope>
</reference>
<feature type="transmembrane region" description="Helical" evidence="2">
    <location>
        <begin position="63"/>
        <end position="86"/>
    </location>
</feature>
<feature type="region of interest" description="Disordered" evidence="1">
    <location>
        <begin position="1"/>
        <end position="21"/>
    </location>
</feature>
<keyword evidence="2" id="KW-0472">Membrane</keyword>
<dbReference type="EMBL" id="BPLQ01000599">
    <property type="protein sequence ID" value="GIX73335.1"/>
    <property type="molecule type" value="Genomic_DNA"/>
</dbReference>
<sequence length="142" mass="15792">MGIPVSPHPPQNCSHHFSPPKMSDNNTILNNGCEKVSVTDSIHENPIKTPLSKRKQHKKLVRLLTVMAYVFSVSLGAIVLSLYYVFLWDPHIPKDGSKMPVPQALMSDPLARSEFGLNVSDWIATTPRDDSVTSSQKVQGNW</sequence>